<sequence length="272" mass="29549">MKEPLWPEGAPGAKGTEEKDIPTLTTYLPASEINTGCGIVVCPGGGYGHLAIGHEGVEIAEFWNKLGVAAFILEYRHSGRGYKHPAPLQDAQRALRTVRARAEEYNLDPSHIGVMGFSAGGHLASSLGTHFDKGNPDANDPIEKVSCRPDFMILCYPVIAFDKPYTHKGSQHKLLGKDAPAELVESMSSERQVTSDTPPTFLFHTTEDTGVPPQNSAVMYLALKEKGVPAEMHIFQKGRHGIGLGRDVPGSSAWPRLCHAWLKTMGMIPQKN</sequence>
<name>A0A2S8GLN3_9BACT</name>
<dbReference type="GO" id="GO:0016787">
    <property type="term" value="F:hydrolase activity"/>
    <property type="evidence" value="ECO:0007669"/>
    <property type="project" value="UniProtKB-KW"/>
</dbReference>
<dbReference type="Gene3D" id="3.40.50.1820">
    <property type="entry name" value="alpha/beta hydrolase"/>
    <property type="match status" value="1"/>
</dbReference>
<proteinExistence type="predicted"/>
<keyword evidence="1 3" id="KW-0378">Hydrolase</keyword>
<gene>
    <name evidence="3" type="ORF">C5Y93_15065</name>
</gene>
<dbReference type="OrthoDB" id="9794725at2"/>
<comment type="caution">
    <text evidence="3">The sequence shown here is derived from an EMBL/GenBank/DDBJ whole genome shotgun (WGS) entry which is preliminary data.</text>
</comment>
<dbReference type="AlphaFoldDB" id="A0A2S8GLN3"/>
<dbReference type="SUPFAM" id="SSF53474">
    <property type="entry name" value="alpha/beta-Hydrolases"/>
    <property type="match status" value="1"/>
</dbReference>
<evidence type="ECO:0000259" key="2">
    <source>
        <dbReference type="Pfam" id="PF20434"/>
    </source>
</evidence>
<protein>
    <submittedName>
        <fullName evidence="3">Alpha/beta hydrolase</fullName>
    </submittedName>
</protein>
<evidence type="ECO:0000256" key="1">
    <source>
        <dbReference type="ARBA" id="ARBA00022801"/>
    </source>
</evidence>
<reference evidence="3 4" key="1">
    <citation type="submission" date="2018-02" db="EMBL/GenBank/DDBJ databases">
        <title>Comparative genomes isolates from brazilian mangrove.</title>
        <authorList>
            <person name="Araujo J.E."/>
            <person name="Taketani R.G."/>
            <person name="Silva M.C.P."/>
            <person name="Loureco M.V."/>
            <person name="Andreote F.D."/>
        </authorList>
    </citation>
    <scope>NUCLEOTIDE SEQUENCE [LARGE SCALE GENOMIC DNA]</scope>
    <source>
        <strain evidence="3 4">Nap-Phe MGV</strain>
    </source>
</reference>
<dbReference type="InterPro" id="IPR049492">
    <property type="entry name" value="BD-FAE-like_dom"/>
</dbReference>
<evidence type="ECO:0000313" key="3">
    <source>
        <dbReference type="EMBL" id="PQO45348.1"/>
    </source>
</evidence>
<dbReference type="InterPro" id="IPR050300">
    <property type="entry name" value="GDXG_lipolytic_enzyme"/>
</dbReference>
<dbReference type="PANTHER" id="PTHR48081:SF6">
    <property type="entry name" value="PEPTIDASE S9 PROLYL OLIGOPEPTIDASE CATALYTIC DOMAIN-CONTAINING PROTEIN"/>
    <property type="match status" value="1"/>
</dbReference>
<dbReference type="PANTHER" id="PTHR48081">
    <property type="entry name" value="AB HYDROLASE SUPERFAMILY PROTEIN C4A8.06C"/>
    <property type="match status" value="1"/>
</dbReference>
<dbReference type="Proteomes" id="UP000237819">
    <property type="component" value="Unassembled WGS sequence"/>
</dbReference>
<accession>A0A2S8GLN3</accession>
<evidence type="ECO:0000313" key="4">
    <source>
        <dbReference type="Proteomes" id="UP000237819"/>
    </source>
</evidence>
<dbReference type="Pfam" id="PF20434">
    <property type="entry name" value="BD-FAE"/>
    <property type="match status" value="1"/>
</dbReference>
<feature type="domain" description="BD-FAE-like" evidence="2">
    <location>
        <begin position="27"/>
        <end position="221"/>
    </location>
</feature>
<organism evidence="3 4">
    <name type="scientific">Blastopirellula marina</name>
    <dbReference type="NCBI Taxonomy" id="124"/>
    <lineage>
        <taxon>Bacteria</taxon>
        <taxon>Pseudomonadati</taxon>
        <taxon>Planctomycetota</taxon>
        <taxon>Planctomycetia</taxon>
        <taxon>Pirellulales</taxon>
        <taxon>Pirellulaceae</taxon>
        <taxon>Blastopirellula</taxon>
    </lineage>
</organism>
<dbReference type="InterPro" id="IPR029058">
    <property type="entry name" value="AB_hydrolase_fold"/>
</dbReference>
<dbReference type="EMBL" id="PUHZ01000015">
    <property type="protein sequence ID" value="PQO45348.1"/>
    <property type="molecule type" value="Genomic_DNA"/>
</dbReference>